<dbReference type="HOGENOM" id="CLU_1877678_0_0_1"/>
<dbReference type="Proteomes" id="UP000015101">
    <property type="component" value="Unassembled WGS sequence"/>
</dbReference>
<dbReference type="AlphaFoldDB" id="T1FEA5"/>
<dbReference type="EMBL" id="KB097510">
    <property type="protein sequence ID" value="ESN95691.1"/>
    <property type="molecule type" value="Genomic_DNA"/>
</dbReference>
<accession>T1FEA5</accession>
<organism evidence="2 3">
    <name type="scientific">Helobdella robusta</name>
    <name type="common">Californian leech</name>
    <dbReference type="NCBI Taxonomy" id="6412"/>
    <lineage>
        <taxon>Eukaryota</taxon>
        <taxon>Metazoa</taxon>
        <taxon>Spiralia</taxon>
        <taxon>Lophotrochozoa</taxon>
        <taxon>Annelida</taxon>
        <taxon>Clitellata</taxon>
        <taxon>Hirudinea</taxon>
        <taxon>Rhynchobdellida</taxon>
        <taxon>Glossiphoniidae</taxon>
        <taxon>Helobdella</taxon>
    </lineage>
</organism>
<proteinExistence type="predicted"/>
<evidence type="ECO:0000313" key="1">
    <source>
        <dbReference type="EMBL" id="ESN95691.1"/>
    </source>
</evidence>
<gene>
    <name evidence="2" type="primary">20207154</name>
    <name evidence="1" type="ORF">HELRODRAFT_179162</name>
</gene>
<dbReference type="GeneID" id="20207154"/>
<dbReference type="KEGG" id="hro:HELRODRAFT_179162"/>
<dbReference type="InParanoid" id="T1FEA5"/>
<dbReference type="EnsemblMetazoa" id="HelroT179162">
    <property type="protein sequence ID" value="HelroP179162"/>
    <property type="gene ID" value="HelroG179162"/>
</dbReference>
<dbReference type="RefSeq" id="XP_009026253.1">
    <property type="nucleotide sequence ID" value="XM_009028005.1"/>
</dbReference>
<reference evidence="3" key="1">
    <citation type="submission" date="2012-12" db="EMBL/GenBank/DDBJ databases">
        <authorList>
            <person name="Hellsten U."/>
            <person name="Grimwood J."/>
            <person name="Chapman J.A."/>
            <person name="Shapiro H."/>
            <person name="Aerts A."/>
            <person name="Otillar R.P."/>
            <person name="Terry A.Y."/>
            <person name="Boore J.L."/>
            <person name="Simakov O."/>
            <person name="Marletaz F."/>
            <person name="Cho S.-J."/>
            <person name="Edsinger-Gonzales E."/>
            <person name="Havlak P."/>
            <person name="Kuo D.-H."/>
            <person name="Larsson T."/>
            <person name="Lv J."/>
            <person name="Arendt D."/>
            <person name="Savage R."/>
            <person name="Osoegawa K."/>
            <person name="de Jong P."/>
            <person name="Lindberg D.R."/>
            <person name="Seaver E.C."/>
            <person name="Weisblat D.A."/>
            <person name="Putnam N.H."/>
            <person name="Grigoriev I.V."/>
            <person name="Rokhsar D.S."/>
        </authorList>
    </citation>
    <scope>NUCLEOTIDE SEQUENCE</scope>
</reference>
<reference evidence="1 3" key="2">
    <citation type="journal article" date="2013" name="Nature">
        <title>Insights into bilaterian evolution from three spiralian genomes.</title>
        <authorList>
            <person name="Simakov O."/>
            <person name="Marletaz F."/>
            <person name="Cho S.J."/>
            <person name="Edsinger-Gonzales E."/>
            <person name="Havlak P."/>
            <person name="Hellsten U."/>
            <person name="Kuo D.H."/>
            <person name="Larsson T."/>
            <person name="Lv J."/>
            <person name="Arendt D."/>
            <person name="Savage R."/>
            <person name="Osoegawa K."/>
            <person name="de Jong P."/>
            <person name="Grimwood J."/>
            <person name="Chapman J.A."/>
            <person name="Shapiro H."/>
            <person name="Aerts A."/>
            <person name="Otillar R.P."/>
            <person name="Terry A.Y."/>
            <person name="Boore J.L."/>
            <person name="Grigoriev I.V."/>
            <person name="Lindberg D.R."/>
            <person name="Seaver E.C."/>
            <person name="Weisblat D.A."/>
            <person name="Putnam N.H."/>
            <person name="Rokhsar D.S."/>
        </authorList>
    </citation>
    <scope>NUCLEOTIDE SEQUENCE</scope>
</reference>
<dbReference type="EMBL" id="AMQM01006754">
    <property type="status" value="NOT_ANNOTATED_CDS"/>
    <property type="molecule type" value="Genomic_DNA"/>
</dbReference>
<name>T1FEA5_HELRO</name>
<evidence type="ECO:0000313" key="2">
    <source>
        <dbReference type="EnsemblMetazoa" id="HelroP179162"/>
    </source>
</evidence>
<protein>
    <submittedName>
        <fullName evidence="1 2">Uncharacterized protein</fullName>
    </submittedName>
</protein>
<sequence length="136" mass="15037">MTTGKQQQKVSDQSLQTVAQNAASQCPSSYDVISISSSSSSSSSLPSSMPASSYGKLWYSFGANTNLNVEWAMRELYLNASNIMSYQVFVEHIQQKQQFKGVDGDPLALVTSCFQSSPLLERFLYSDRLNLKRIAC</sequence>
<reference evidence="2" key="3">
    <citation type="submission" date="2015-06" db="UniProtKB">
        <authorList>
            <consortium name="EnsemblMetazoa"/>
        </authorList>
    </citation>
    <scope>IDENTIFICATION</scope>
</reference>
<keyword evidence="3" id="KW-1185">Reference proteome</keyword>
<dbReference type="CTD" id="20207154"/>
<evidence type="ECO:0000313" key="3">
    <source>
        <dbReference type="Proteomes" id="UP000015101"/>
    </source>
</evidence>